<protein>
    <submittedName>
        <fullName evidence="2">Outer membrane lipid asymmetry maintenance protein MlaD</fullName>
    </submittedName>
</protein>
<dbReference type="AlphaFoldDB" id="A0A937VZ54"/>
<evidence type="ECO:0000259" key="1">
    <source>
        <dbReference type="Pfam" id="PF02470"/>
    </source>
</evidence>
<accession>A0A937VZ54</accession>
<organism evidence="2 3">
    <name type="scientific">Tectimicrobiota bacterium</name>
    <dbReference type="NCBI Taxonomy" id="2528274"/>
    <lineage>
        <taxon>Bacteria</taxon>
        <taxon>Pseudomonadati</taxon>
        <taxon>Nitrospinota/Tectimicrobiota group</taxon>
        <taxon>Candidatus Tectimicrobiota</taxon>
    </lineage>
</organism>
<dbReference type="PANTHER" id="PTHR33371:SF4">
    <property type="entry name" value="INTERMEMBRANE PHOSPHOLIPID TRANSPORT SYSTEM BINDING PROTEIN MLAD"/>
    <property type="match status" value="1"/>
</dbReference>
<dbReference type="InterPro" id="IPR003399">
    <property type="entry name" value="Mce/MlaD"/>
</dbReference>
<sequence length="146" mass="15545">MKRFNLEVTVGLFVALGLGALAYLSIHLGQLQIGGGNTYELTAIFPTVAGLRVGASVEVAGVKIGRVQSIGLDEYSALVTLRLEKQVAVQDDAIASIRTRGLIGEKYVKLTPGGSERLLTAGGRIREVEPPVDFETLIGHFIQGKL</sequence>
<reference evidence="2" key="1">
    <citation type="submission" date="2019-03" db="EMBL/GenBank/DDBJ databases">
        <title>Lake Tanganyika Metagenome-Assembled Genomes (MAGs).</title>
        <authorList>
            <person name="Tran P."/>
        </authorList>
    </citation>
    <scope>NUCLEOTIDE SEQUENCE</scope>
    <source>
        <strain evidence="2">K_DeepCast_65m_m2_066</strain>
    </source>
</reference>
<dbReference type="GO" id="GO:0005543">
    <property type="term" value="F:phospholipid binding"/>
    <property type="evidence" value="ECO:0007669"/>
    <property type="project" value="TreeGrafter"/>
</dbReference>
<comment type="caution">
    <text evidence="2">The sequence shown here is derived from an EMBL/GenBank/DDBJ whole genome shotgun (WGS) entry which is preliminary data.</text>
</comment>
<gene>
    <name evidence="2" type="primary">mlaD</name>
    <name evidence="2" type="ORF">FJZ47_08470</name>
</gene>
<dbReference type="PANTHER" id="PTHR33371">
    <property type="entry name" value="INTERMEMBRANE PHOSPHOLIPID TRANSPORT SYSTEM BINDING PROTEIN MLAD-RELATED"/>
    <property type="match status" value="1"/>
</dbReference>
<dbReference type="Pfam" id="PF02470">
    <property type="entry name" value="MlaD"/>
    <property type="match status" value="1"/>
</dbReference>
<dbReference type="EMBL" id="VGLS01000205">
    <property type="protein sequence ID" value="MBM3223818.1"/>
    <property type="molecule type" value="Genomic_DNA"/>
</dbReference>
<dbReference type="InterPro" id="IPR052336">
    <property type="entry name" value="MlaD_Phospholipid_Transporter"/>
</dbReference>
<name>A0A937VZ54_UNCTE</name>
<dbReference type="GO" id="GO:0005548">
    <property type="term" value="F:phospholipid transporter activity"/>
    <property type="evidence" value="ECO:0007669"/>
    <property type="project" value="TreeGrafter"/>
</dbReference>
<dbReference type="NCBIfam" id="TIGR04430">
    <property type="entry name" value="OM_asym_MlaD"/>
    <property type="match status" value="1"/>
</dbReference>
<dbReference type="InterPro" id="IPR030970">
    <property type="entry name" value="ABC_MlaD"/>
</dbReference>
<feature type="domain" description="Mce/MlaD" evidence="1">
    <location>
        <begin position="37"/>
        <end position="113"/>
    </location>
</feature>
<dbReference type="Proteomes" id="UP000712673">
    <property type="component" value="Unassembled WGS sequence"/>
</dbReference>
<evidence type="ECO:0000313" key="3">
    <source>
        <dbReference type="Proteomes" id="UP000712673"/>
    </source>
</evidence>
<evidence type="ECO:0000313" key="2">
    <source>
        <dbReference type="EMBL" id="MBM3223818.1"/>
    </source>
</evidence>
<proteinExistence type="predicted"/>